<comment type="cofactor">
    <cofactor evidence="1">
        <name>pyridoxal 5'-phosphate</name>
        <dbReference type="ChEBI" id="CHEBI:597326"/>
    </cofactor>
</comment>
<dbReference type="EMBL" id="JH659329">
    <property type="protein sequence ID" value="EXK48471.1"/>
    <property type="molecule type" value="Genomic_DNA"/>
</dbReference>
<dbReference type="PANTHER" id="PTHR43713">
    <property type="entry name" value="GLUTAMATE-1-SEMIALDEHYDE 2,1-AMINOMUTASE"/>
    <property type="match status" value="1"/>
</dbReference>
<dbReference type="SUPFAM" id="SSF53383">
    <property type="entry name" value="PLP-dependent transferases"/>
    <property type="match status" value="1"/>
</dbReference>
<reference evidence="4" key="1">
    <citation type="submission" date="2012-04" db="EMBL/GenBank/DDBJ databases">
        <title>The Genome Sequence of Fusarium oxysporum melonis.</title>
        <authorList>
            <consortium name="The Broad Institute Genome Sequencing Platform"/>
            <person name="Ma L.-J."/>
            <person name="Gale L.R."/>
            <person name="Schwartz D.C."/>
            <person name="Zhou S."/>
            <person name="Corby-Kistler H."/>
            <person name="Young S.K."/>
            <person name="Zeng Q."/>
            <person name="Gargeya S."/>
            <person name="Fitzgerald M."/>
            <person name="Haas B."/>
            <person name="Abouelleil A."/>
            <person name="Alvarado L."/>
            <person name="Arachchi H.M."/>
            <person name="Berlin A."/>
            <person name="Brown A."/>
            <person name="Chapman S.B."/>
            <person name="Chen Z."/>
            <person name="Dunbar C."/>
            <person name="Freedman E."/>
            <person name="Gearin G."/>
            <person name="Goldberg J."/>
            <person name="Griggs A."/>
            <person name="Gujja S."/>
            <person name="Heiman D."/>
            <person name="Howarth C."/>
            <person name="Larson L."/>
            <person name="Lui A."/>
            <person name="MacDonald P.J.P."/>
            <person name="Montmayeur A."/>
            <person name="Murphy C."/>
            <person name="Neiman D."/>
            <person name="Pearson M."/>
            <person name="Priest M."/>
            <person name="Roberts A."/>
            <person name="Saif S."/>
            <person name="Shea T."/>
            <person name="Shenoy N."/>
            <person name="Sisk P."/>
            <person name="Stolte C."/>
            <person name="Sykes S."/>
            <person name="Wortman J."/>
            <person name="Nusbaum C."/>
            <person name="Birren B."/>
        </authorList>
    </citation>
    <scope>NUCLEOTIDE SEQUENCE</scope>
    <source>
        <strain evidence="4">26406</strain>
    </source>
</reference>
<organism evidence="4">
    <name type="scientific">Fusarium oxysporum f. sp. melonis 26406</name>
    <dbReference type="NCBI Taxonomy" id="1089452"/>
    <lineage>
        <taxon>Eukaryota</taxon>
        <taxon>Fungi</taxon>
        <taxon>Dikarya</taxon>
        <taxon>Ascomycota</taxon>
        <taxon>Pezizomycotina</taxon>
        <taxon>Sordariomycetes</taxon>
        <taxon>Hypocreomycetidae</taxon>
        <taxon>Hypocreales</taxon>
        <taxon>Nectriaceae</taxon>
        <taxon>Fusarium</taxon>
        <taxon>Fusarium oxysporum species complex</taxon>
    </lineage>
</organism>
<name>X0BUC1_FUSOX</name>
<dbReference type="VEuPathDB" id="FungiDB:FOMG_01385"/>
<dbReference type="Gene3D" id="3.40.640.10">
    <property type="entry name" value="Type I PLP-dependent aspartate aminotransferase-like (Major domain)"/>
    <property type="match status" value="2"/>
</dbReference>
<evidence type="ECO:0000256" key="3">
    <source>
        <dbReference type="RuleBase" id="RU003560"/>
    </source>
</evidence>
<reference evidence="4" key="2">
    <citation type="submission" date="2012-05" db="EMBL/GenBank/DDBJ databases">
        <title>Annotation of the Genome Sequence of Fusarium oxysporum f. sp. melonis 26406.</title>
        <authorList>
            <consortium name="The Broad Institute Genomics Platform"/>
            <person name="Ma L.-J."/>
            <person name="Corby-Kistler H."/>
            <person name="Broz K."/>
            <person name="Gale L.R."/>
            <person name="Jonkers W."/>
            <person name="O'Donnell K."/>
            <person name="Ploetz R."/>
            <person name="Steinberg C."/>
            <person name="Schwartz D.C."/>
            <person name="VanEtten H."/>
            <person name="Zhou S."/>
            <person name="Young S.K."/>
            <person name="Zeng Q."/>
            <person name="Gargeya S."/>
            <person name="Fitzgerald M."/>
            <person name="Abouelleil A."/>
            <person name="Alvarado L."/>
            <person name="Chapman S.B."/>
            <person name="Gainer-Dewar J."/>
            <person name="Goldberg J."/>
            <person name="Griggs A."/>
            <person name="Gujja S."/>
            <person name="Hansen M."/>
            <person name="Howarth C."/>
            <person name="Imamovic A."/>
            <person name="Ireland A."/>
            <person name="Larimer J."/>
            <person name="McCowan C."/>
            <person name="Murphy C."/>
            <person name="Pearson M."/>
            <person name="Poon T.W."/>
            <person name="Priest M."/>
            <person name="Roberts A."/>
            <person name="Saif S."/>
            <person name="Shea T."/>
            <person name="Sykes S."/>
            <person name="Wortman J."/>
            <person name="Nusbaum C."/>
            <person name="Birren B."/>
        </authorList>
    </citation>
    <scope>NUCLEOTIDE SEQUENCE</scope>
    <source>
        <strain evidence="4">26406</strain>
    </source>
</reference>
<evidence type="ECO:0000256" key="2">
    <source>
        <dbReference type="ARBA" id="ARBA00022898"/>
    </source>
</evidence>
<sequence>MEGGQGPYLYSVDKREYLDFVSDYSAAFYGHSNPAITEAISSALSPGFSLGSVTRKECHLGERIKGRFPSMERVRFCNSGNEANTYALVTATEFTGRTKILVFDNGYHGDTLNFGSGDNKLNLPHDFIFGTYNNIEANQKHTSSDLAAIIVEPMLSAGVLIFDEVVTSRLHINGLQGFHKIMPDMTTLGKYIGGGLPFGAFGGGGRSDIMALYETRTRKLSHSGTFNNNVFTISAALAAIDLVSEDEIHRANKLGDTIRNKISEICAAHHLSDLRITGFGSAIGLQFLRVDRDLLKGLFFYHMLQHGICIGRRGFLFLNMCHTEDHVQRFLTAFQKFVEEFK</sequence>
<dbReference type="Proteomes" id="UP000030703">
    <property type="component" value="Unassembled WGS sequence"/>
</dbReference>
<dbReference type="InterPro" id="IPR015422">
    <property type="entry name" value="PyrdxlP-dep_Trfase_small"/>
</dbReference>
<dbReference type="InterPro" id="IPR005814">
    <property type="entry name" value="Aminotrans_3"/>
</dbReference>
<dbReference type="PANTHER" id="PTHR43713:SF3">
    <property type="entry name" value="GLUTAMATE-1-SEMIALDEHYDE 2,1-AMINOMUTASE 1, CHLOROPLASTIC-RELATED"/>
    <property type="match status" value="1"/>
</dbReference>
<dbReference type="InterPro" id="IPR015424">
    <property type="entry name" value="PyrdxlP-dep_Trfase"/>
</dbReference>
<accession>X0BUC1</accession>
<dbReference type="Pfam" id="PF00202">
    <property type="entry name" value="Aminotran_3"/>
    <property type="match status" value="2"/>
</dbReference>
<dbReference type="GO" id="GO:0030170">
    <property type="term" value="F:pyridoxal phosphate binding"/>
    <property type="evidence" value="ECO:0007669"/>
    <property type="project" value="InterPro"/>
</dbReference>
<comment type="similarity">
    <text evidence="3">Belongs to the class-III pyridoxal-phosphate-dependent aminotransferase family.</text>
</comment>
<proteinExistence type="inferred from homology"/>
<dbReference type="InterPro" id="IPR015421">
    <property type="entry name" value="PyrdxlP-dep_Trfase_major"/>
</dbReference>
<evidence type="ECO:0000313" key="4">
    <source>
        <dbReference type="EMBL" id="EXK48471.1"/>
    </source>
</evidence>
<gene>
    <name evidence="4" type="ORF">FOMG_01385</name>
</gene>
<dbReference type="Gene3D" id="3.90.1150.10">
    <property type="entry name" value="Aspartate Aminotransferase, domain 1"/>
    <property type="match status" value="2"/>
</dbReference>
<protein>
    <submittedName>
        <fullName evidence="4">Glutamate-1-semialdehyde 2,1-aminomutase</fullName>
    </submittedName>
</protein>
<keyword evidence="2 3" id="KW-0663">Pyridoxal phosphate</keyword>
<dbReference type="HOGENOM" id="CLU_016922_1_2_1"/>
<evidence type="ECO:0000256" key="1">
    <source>
        <dbReference type="ARBA" id="ARBA00001933"/>
    </source>
</evidence>
<dbReference type="GO" id="GO:0008483">
    <property type="term" value="F:transaminase activity"/>
    <property type="evidence" value="ECO:0007669"/>
    <property type="project" value="InterPro"/>
</dbReference>
<dbReference type="AlphaFoldDB" id="X0BUC1"/>